<proteinExistence type="predicted"/>
<evidence type="ECO:0000313" key="1">
    <source>
        <dbReference type="EMBL" id="KIK27964.1"/>
    </source>
</evidence>
<dbReference type="HOGENOM" id="CLU_1759530_0_0_1"/>
<reference evidence="1 2" key="1">
    <citation type="submission" date="2014-04" db="EMBL/GenBank/DDBJ databases">
        <authorList>
            <consortium name="DOE Joint Genome Institute"/>
            <person name="Kuo A."/>
            <person name="Kohler A."/>
            <person name="Costa M.D."/>
            <person name="Nagy L.G."/>
            <person name="Floudas D."/>
            <person name="Copeland A."/>
            <person name="Barry K.W."/>
            <person name="Cichocki N."/>
            <person name="Veneault-Fourrey C."/>
            <person name="LaButti K."/>
            <person name="Lindquist E.A."/>
            <person name="Lipzen A."/>
            <person name="Lundell T."/>
            <person name="Morin E."/>
            <person name="Murat C."/>
            <person name="Sun H."/>
            <person name="Tunlid A."/>
            <person name="Henrissat B."/>
            <person name="Grigoriev I.V."/>
            <person name="Hibbett D.S."/>
            <person name="Martin F."/>
            <person name="Nordberg H.P."/>
            <person name="Cantor M.N."/>
            <person name="Hua S.X."/>
        </authorList>
    </citation>
    <scope>NUCLEOTIDE SEQUENCE [LARGE SCALE GENOMIC DNA]</scope>
    <source>
        <strain evidence="1 2">441</strain>
    </source>
</reference>
<gene>
    <name evidence="1" type="ORF">PISMIDRAFT_147604</name>
</gene>
<name>A0A0C9ZPJ5_9AGAM</name>
<dbReference type="Proteomes" id="UP000054018">
    <property type="component" value="Unassembled WGS sequence"/>
</dbReference>
<accession>A0A0C9ZPJ5</accession>
<dbReference type="EMBL" id="KN833694">
    <property type="protein sequence ID" value="KIK27964.1"/>
    <property type="molecule type" value="Genomic_DNA"/>
</dbReference>
<evidence type="ECO:0000313" key="2">
    <source>
        <dbReference type="Proteomes" id="UP000054018"/>
    </source>
</evidence>
<keyword evidence="2" id="KW-1185">Reference proteome</keyword>
<dbReference type="AlphaFoldDB" id="A0A0C9ZPJ5"/>
<sequence>MTLHGTTTASWLQYERTVNACLYTTVSRKIIDLARRASGPVHLARDLRPIGETDRSLKERTVDWRVLPWHCRRSTGPKPMHSLYSNPTLPPCGRLTIVNRRHQVHVALEWLTKEWKTGSFKLTHRRHPTIHALARDPRATALLCSESS</sequence>
<protein>
    <submittedName>
        <fullName evidence="1">Uncharacterized protein</fullName>
    </submittedName>
</protein>
<reference evidence="2" key="2">
    <citation type="submission" date="2015-01" db="EMBL/GenBank/DDBJ databases">
        <title>Evolutionary Origins and Diversification of the Mycorrhizal Mutualists.</title>
        <authorList>
            <consortium name="DOE Joint Genome Institute"/>
            <consortium name="Mycorrhizal Genomics Consortium"/>
            <person name="Kohler A."/>
            <person name="Kuo A."/>
            <person name="Nagy L.G."/>
            <person name="Floudas D."/>
            <person name="Copeland A."/>
            <person name="Barry K.W."/>
            <person name="Cichocki N."/>
            <person name="Veneault-Fourrey C."/>
            <person name="LaButti K."/>
            <person name="Lindquist E.A."/>
            <person name="Lipzen A."/>
            <person name="Lundell T."/>
            <person name="Morin E."/>
            <person name="Murat C."/>
            <person name="Riley R."/>
            <person name="Ohm R."/>
            <person name="Sun H."/>
            <person name="Tunlid A."/>
            <person name="Henrissat B."/>
            <person name="Grigoriev I.V."/>
            <person name="Hibbett D.S."/>
            <person name="Martin F."/>
        </authorList>
    </citation>
    <scope>NUCLEOTIDE SEQUENCE [LARGE SCALE GENOMIC DNA]</scope>
    <source>
        <strain evidence="2">441</strain>
    </source>
</reference>
<organism evidence="1 2">
    <name type="scientific">Pisolithus microcarpus 441</name>
    <dbReference type="NCBI Taxonomy" id="765257"/>
    <lineage>
        <taxon>Eukaryota</taxon>
        <taxon>Fungi</taxon>
        <taxon>Dikarya</taxon>
        <taxon>Basidiomycota</taxon>
        <taxon>Agaricomycotina</taxon>
        <taxon>Agaricomycetes</taxon>
        <taxon>Agaricomycetidae</taxon>
        <taxon>Boletales</taxon>
        <taxon>Sclerodermatineae</taxon>
        <taxon>Pisolithaceae</taxon>
        <taxon>Pisolithus</taxon>
    </lineage>
</organism>